<feature type="non-terminal residue" evidence="1">
    <location>
        <position position="373"/>
    </location>
</feature>
<protein>
    <submittedName>
        <fullName evidence="1">Uncharacterized protein</fullName>
    </submittedName>
</protein>
<keyword evidence="2" id="KW-1185">Reference proteome</keyword>
<evidence type="ECO:0000313" key="1">
    <source>
        <dbReference type="EMBL" id="CUG86064.1"/>
    </source>
</evidence>
<dbReference type="AlphaFoldDB" id="A0A0S4JA97"/>
<gene>
    <name evidence="1" type="ORF">BSAL_91550</name>
</gene>
<name>A0A0S4JA97_BODSA</name>
<evidence type="ECO:0000313" key="2">
    <source>
        <dbReference type="Proteomes" id="UP000051952"/>
    </source>
</evidence>
<dbReference type="EMBL" id="CYKH01001235">
    <property type="protein sequence ID" value="CUG86064.1"/>
    <property type="molecule type" value="Genomic_DNA"/>
</dbReference>
<proteinExistence type="predicted"/>
<dbReference type="VEuPathDB" id="TriTrypDB:BSAL_91550"/>
<accession>A0A0S4JA97</accession>
<organism evidence="1 2">
    <name type="scientific">Bodo saltans</name>
    <name type="common">Flagellated protozoan</name>
    <dbReference type="NCBI Taxonomy" id="75058"/>
    <lineage>
        <taxon>Eukaryota</taxon>
        <taxon>Discoba</taxon>
        <taxon>Euglenozoa</taxon>
        <taxon>Kinetoplastea</taxon>
        <taxon>Metakinetoplastina</taxon>
        <taxon>Eubodonida</taxon>
        <taxon>Bodonidae</taxon>
        <taxon>Bodo</taxon>
    </lineage>
</organism>
<reference evidence="2" key="1">
    <citation type="submission" date="2015-09" db="EMBL/GenBank/DDBJ databases">
        <authorList>
            <consortium name="Pathogen Informatics"/>
        </authorList>
    </citation>
    <scope>NUCLEOTIDE SEQUENCE [LARGE SCALE GENOMIC DNA]</scope>
    <source>
        <strain evidence="2">Lake Konstanz</strain>
    </source>
</reference>
<sequence>ADEAVRAAQRLMRGVALEALRDEAGDVTKPPSGDGDIAIRVQIEVRRAAQLRSNATPSPISCENLKWTLPEDLAVDTKLTKVHPHYRRSGGAAAALRRLWAEQSVATSLVDDVIGILRGSIEEQATEGSPTDLLSWTCGYATAGEINTRIHAPSTRHENEKMFQPVSHMDDREDDIDESANGWKEWSDDEYLCPSIGAQLVFSTICDNTREKRNTAFQQICENVNEVSHDPMKLSTSLLMRIQRICLEVIVEALLLPAGSELQRLAAQYVASHSERISEDQTHIPLLAHFVSKALQRSFKLTSILVLLPMLKSVATKKWKYDDNHTGELLKKRKPRLQTMSPTDHLFSRLSPLWSYNEEIRDQATMTALSQVS</sequence>
<feature type="non-terminal residue" evidence="1">
    <location>
        <position position="1"/>
    </location>
</feature>
<dbReference type="Proteomes" id="UP000051952">
    <property type="component" value="Unassembled WGS sequence"/>
</dbReference>